<dbReference type="SMART" id="SM00487">
    <property type="entry name" value="DEXDc"/>
    <property type="match status" value="1"/>
</dbReference>
<dbReference type="Pfam" id="PF00271">
    <property type="entry name" value="Helicase_C"/>
    <property type="match status" value="1"/>
</dbReference>
<dbReference type="Proteomes" id="UP000694389">
    <property type="component" value="Unassembled WGS sequence"/>
</dbReference>
<feature type="compositionally biased region" description="Low complexity" evidence="13">
    <location>
        <begin position="1843"/>
        <end position="1852"/>
    </location>
</feature>
<feature type="compositionally biased region" description="Low complexity" evidence="13">
    <location>
        <begin position="1919"/>
        <end position="1936"/>
    </location>
</feature>
<sequence>TVSLNPPGAPLLILCCDVINVISPVVNSFPAAASVLGKAIVSIVRDLSPTPRSQFLKHCLLEADIEHRTQALKREGFWSMKRLTRLTEPPRPKVHWDYLCEEMQWLSGDFAQERRWKRGVARKVVRMVMRHHEDLRQKEEKAKRDEHAKIRRVASSIAKEVRAFWTSVEKVVQYKQQSRLEEKRKKALDLQLDFIVGQTEKYSDLLSKSLAPTRPAETVPLTPKKSPPPPVDEDDFEPPCEEEDDEETIEVEEQQEGNDAESHRREIELLKEEGMLPLDQLLSTLKLPQVPPQTPWNWDCCLKVDYEECSDETSSSVEEDGEFTANEEDAEDEEDTIDAQEKVEGNVDHAEELDDLAREGDMSVEELLEKYKGAYASDFEAPSASGSKVSSDSEVSGDEEEETEEDESDAESNTSSSEDDSEKDEEESGEEDGDDDCGEEGMELLLKEGDNSPPSSSSRPKKEISHIAATAESLQPKGYTLATTKVKTPIPFLLHGTLREYQHIGLDWLVTMYEKKLNGILADEMGLGKTIQTIALLAHLACEKGNWGPHLIIVPTSVMLNWEMELKRWCPGFKILTYFGSQKERKLKRQGWTKPNAFHVCITSYKLVLQDHQAFRRKSWRYLILDEAQNIKNFKSQRWQSLLNFNSHRRLLLTGTPLQNSLMELWSLMHFLMPHVFQSHREFKEWFSNPLTGMIEGSQEYNEGLVKRLHKVLRPFLLRRIKIDVEKQMPKKYEHVVRCRLSKRQRFLYDDFMAQASTRETLASGHFMSVINILMQLRKVCNHPNLFDPRPIQSPFITQPIVFHTASLVQDALEVSPLKRCDLSMFDLVGLESRVSRYQADVFLQRYKVSRQLIQEIVESPEPPPRPKPVRMKVNRMFQPPPKGDNRPVLLMNKPTCSVPPAAQTPKPPAVTEVTSTPAPAPKTAVLADPFYFNFCLFLLFTVVVCSVATTPPPRPSMHLTAQTAVRSNAPKPVLTVRPPTASCTASIPTHPSPNAGNIMPQRVLLSPDMQARLPSGEVVSIAQLASLAGRPVSSCQGSKPVTFQLQGNKLTLSGAQIHQVPAGPARPVQVTPSMVSSPGVVKIVVRQTAGKEGGPVPTLAVAPSPRVAPQASPSPHPHANTTPVRNTAPLQIAQRTPGPATAHYTIAPPGNPSSTPNQPHPPRPVLKVVQPPPSSTEQPGERTSLIVKLNYLILHLSSTESDIRYKKRCAVLASCAPALYPANVYPLTQQSWLADSHKQQRDSRLDFIIRVNESHCGAKPMYGREVLDFLTFLPGPRPSPAALSSQGEWSRSGQSTDCFLFWEALTKRKDLTVICCAHFRFTFAIPPVEAPPISMHCCHPPPSLSHKQAAFSSMLSTQVAPLTRSLHRIQCNMRTQFPDLRLIQYDCGKLQTLHTLLRKLKTGGHRVLIFTQMTRMLDVLEQFLNYHGHIYLRLDGSTRVEQRQALMERFNADRRIFCFILSTRSGGVGVNLTGADTVVFYDSDWNPTMDAQAQDRCHRIGQTRDVHIYRLISERTVEENILKKANQKRMLGDMAIEGGNFTTAFFKQQTIRELFDMNEGEKREAAVELSVPQAEEEEAVNKQSTTILEQALCRAEDEEDIVAASQAKAEQVAELAEFNENIPLDDGGEQEEVEELSKAEQEIAALVEQLTPIERYAMNFLEASLEDVCKEELKQAEEQVEAARKGLDQAKEEGLKLHPEPTTPKEVPERPRFSLRGRGAAKDTGTVSTTPCRTDHHKTSSLTRQDSSKSSKASSPARDHQTTKTRTLPNRSHPSPVPSPPTASPPGGKQQCVVETDGKNSKAGREEKEGENERRMSESSLESSCPVDHQAKDDDDSKDHSAMSPPSTSSRSPRKRQSADGEVRRGLVEDSPSAKVLRKLPGRLVTVVEEKEPRRRRRRGNNASPTPDGKSKGAVTKSPQDQDSVPSPSVHPQPVRGYPPYSPPHLSPDMPVLRNLPVRRRLETESRMAAQLGEQQQHLGRGRGGNQARKTDIPPGKDATSTSTESSVNSLATPLKRKRGRPPKTSPRLPEPDNTVTPSPQPTSPSEEGHPPLSPKRKRGRPRKDSTTFLETVSEGQNSKNETTTTGVSGVLKTDTITEPTVPPPRELETPIAAAVTTSQASVSTKAEETDIKTEVSTSV</sequence>
<keyword evidence="11" id="KW-0804">Transcription</keyword>
<keyword evidence="7" id="KW-0067">ATP-binding</keyword>
<evidence type="ECO:0000259" key="15">
    <source>
        <dbReference type="PROSITE" id="PS51194"/>
    </source>
</evidence>
<feature type="compositionally biased region" description="Low complexity" evidence="13">
    <location>
        <begin position="2114"/>
        <end position="2126"/>
    </location>
</feature>
<dbReference type="GO" id="GO:0004386">
    <property type="term" value="F:helicase activity"/>
    <property type="evidence" value="ECO:0007669"/>
    <property type="project" value="UniProtKB-KW"/>
</dbReference>
<dbReference type="SMART" id="SM00490">
    <property type="entry name" value="HELICc"/>
    <property type="match status" value="1"/>
</dbReference>
<dbReference type="GO" id="GO:0005524">
    <property type="term" value="F:ATP binding"/>
    <property type="evidence" value="ECO:0007669"/>
    <property type="project" value="UniProtKB-KW"/>
</dbReference>
<dbReference type="InterPro" id="IPR027417">
    <property type="entry name" value="P-loop_NTPase"/>
</dbReference>
<keyword evidence="8" id="KW-0156">Chromatin regulator</keyword>
<evidence type="ECO:0000256" key="2">
    <source>
        <dbReference type="ARBA" id="ARBA00009220"/>
    </source>
</evidence>
<dbReference type="PROSITE" id="PS51204">
    <property type="entry name" value="HSA"/>
    <property type="match status" value="1"/>
</dbReference>
<dbReference type="SUPFAM" id="SSF52540">
    <property type="entry name" value="P-loop containing nucleoside triphosphate hydrolases"/>
    <property type="match status" value="2"/>
</dbReference>
<feature type="compositionally biased region" description="Basic and acidic residues" evidence="13">
    <location>
        <begin position="1797"/>
        <end position="1818"/>
    </location>
</feature>
<dbReference type="SMART" id="SM00573">
    <property type="entry name" value="HSA"/>
    <property type="match status" value="1"/>
</dbReference>
<evidence type="ECO:0000256" key="9">
    <source>
        <dbReference type="ARBA" id="ARBA00023015"/>
    </source>
</evidence>
<accession>A0A8C4IH27</accession>
<feature type="region of interest" description="Disordered" evidence="13">
    <location>
        <begin position="1692"/>
        <end position="2141"/>
    </location>
</feature>
<dbReference type="InterPro" id="IPR017956">
    <property type="entry name" value="AT_hook_DNA-bd_motif"/>
</dbReference>
<dbReference type="PANTHER" id="PTHR45685:SF1">
    <property type="entry name" value="HELICASE SRCAP"/>
    <property type="match status" value="1"/>
</dbReference>
<dbReference type="GO" id="GO:0016887">
    <property type="term" value="F:ATP hydrolysis activity"/>
    <property type="evidence" value="ECO:0007669"/>
    <property type="project" value="TreeGrafter"/>
</dbReference>
<evidence type="ECO:0000259" key="14">
    <source>
        <dbReference type="PROSITE" id="PS51192"/>
    </source>
</evidence>
<keyword evidence="18" id="KW-1185">Reference proteome</keyword>
<reference evidence="17" key="1">
    <citation type="submission" date="2025-08" db="UniProtKB">
        <authorList>
            <consortium name="Ensembl"/>
        </authorList>
    </citation>
    <scope>IDENTIFICATION</scope>
</reference>
<dbReference type="InterPro" id="IPR001650">
    <property type="entry name" value="Helicase_C-like"/>
</dbReference>
<feature type="region of interest" description="Disordered" evidence="13">
    <location>
        <begin position="378"/>
        <end position="439"/>
    </location>
</feature>
<organism evidence="17 18">
    <name type="scientific">Dicentrarchus labrax</name>
    <name type="common">European seabass</name>
    <name type="synonym">Morone labrax</name>
    <dbReference type="NCBI Taxonomy" id="13489"/>
    <lineage>
        <taxon>Eukaryota</taxon>
        <taxon>Metazoa</taxon>
        <taxon>Chordata</taxon>
        <taxon>Craniata</taxon>
        <taxon>Vertebrata</taxon>
        <taxon>Euteleostomi</taxon>
        <taxon>Actinopterygii</taxon>
        <taxon>Neopterygii</taxon>
        <taxon>Teleostei</taxon>
        <taxon>Neoteleostei</taxon>
        <taxon>Acanthomorphata</taxon>
        <taxon>Eupercaria</taxon>
        <taxon>Moronidae</taxon>
        <taxon>Dicentrarchus</taxon>
    </lineage>
</organism>
<dbReference type="GeneTree" id="ENSGT00940000157457"/>
<dbReference type="GO" id="GO:0010557">
    <property type="term" value="P:positive regulation of macromolecule biosynthetic process"/>
    <property type="evidence" value="ECO:0007669"/>
    <property type="project" value="UniProtKB-ARBA"/>
</dbReference>
<dbReference type="GO" id="GO:0006338">
    <property type="term" value="P:chromatin remodeling"/>
    <property type="evidence" value="ECO:0007669"/>
    <property type="project" value="UniProtKB-ARBA"/>
</dbReference>
<keyword evidence="10" id="KW-0238">DNA-binding</keyword>
<keyword evidence="12" id="KW-0539">Nucleus</keyword>
<feature type="region of interest" description="Disordered" evidence="13">
    <location>
        <begin position="211"/>
        <end position="263"/>
    </location>
</feature>
<proteinExistence type="inferred from homology"/>
<dbReference type="CDD" id="cd18793">
    <property type="entry name" value="SF2_C_SNF"/>
    <property type="match status" value="1"/>
</dbReference>
<dbReference type="InterPro" id="IPR000330">
    <property type="entry name" value="SNF2_N"/>
</dbReference>
<dbReference type="CDD" id="cd18003">
    <property type="entry name" value="DEXQc_SRCAP"/>
    <property type="match status" value="1"/>
</dbReference>
<dbReference type="InterPro" id="IPR038718">
    <property type="entry name" value="SNF2-like_sf"/>
</dbReference>
<feature type="compositionally biased region" description="Acidic residues" evidence="13">
    <location>
        <begin position="231"/>
        <end position="259"/>
    </location>
</feature>
<dbReference type="FunFam" id="1.20.120.850:FF:000012">
    <property type="entry name" value="protein PHOTOPERIOD-INDEPENDENT EARLY FLOWERING 1 isoform X3"/>
    <property type="match status" value="1"/>
</dbReference>
<evidence type="ECO:0000256" key="4">
    <source>
        <dbReference type="ARBA" id="ARBA00022741"/>
    </source>
</evidence>
<evidence type="ECO:0000256" key="13">
    <source>
        <dbReference type="SAM" id="MobiDB-lite"/>
    </source>
</evidence>
<comment type="subcellular location">
    <subcellularLocation>
        <location evidence="1">Nucleus</location>
    </subcellularLocation>
</comment>
<dbReference type="GO" id="GO:0003677">
    <property type="term" value="F:DNA binding"/>
    <property type="evidence" value="ECO:0007669"/>
    <property type="project" value="UniProtKB-KW"/>
</dbReference>
<dbReference type="FunFam" id="3.40.50.300:FF:000529">
    <property type="entry name" value="helicase SRCAP isoform X1"/>
    <property type="match status" value="1"/>
</dbReference>
<dbReference type="GO" id="GO:0042393">
    <property type="term" value="F:histone binding"/>
    <property type="evidence" value="ECO:0007669"/>
    <property type="project" value="TreeGrafter"/>
</dbReference>
<feature type="compositionally biased region" description="Pro residues" evidence="13">
    <location>
        <begin position="1159"/>
        <end position="1175"/>
    </location>
</feature>
<feature type="compositionally biased region" description="Pro residues" evidence="13">
    <location>
        <begin position="1776"/>
        <end position="1785"/>
    </location>
</feature>
<evidence type="ECO:0000256" key="6">
    <source>
        <dbReference type="ARBA" id="ARBA00022806"/>
    </source>
</evidence>
<evidence type="ECO:0000256" key="5">
    <source>
        <dbReference type="ARBA" id="ARBA00022801"/>
    </source>
</evidence>
<dbReference type="GO" id="GO:0140096">
    <property type="term" value="F:catalytic activity, acting on a protein"/>
    <property type="evidence" value="ECO:0007669"/>
    <property type="project" value="UniProtKB-ARBA"/>
</dbReference>
<evidence type="ECO:0000256" key="11">
    <source>
        <dbReference type="ARBA" id="ARBA00023163"/>
    </source>
</evidence>
<feature type="compositionally biased region" description="Acidic residues" evidence="13">
    <location>
        <begin position="395"/>
        <end position="410"/>
    </location>
</feature>
<comment type="similarity">
    <text evidence="2">Belongs to the SNF2/RAD54 helicase family. SWR1 subfamily.</text>
</comment>
<dbReference type="InterPro" id="IPR014012">
    <property type="entry name" value="HSA_dom"/>
</dbReference>
<feature type="region of interest" description="Disordered" evidence="13">
    <location>
        <begin position="1092"/>
        <end position="1183"/>
    </location>
</feature>
<feature type="region of interest" description="Disordered" evidence="13">
    <location>
        <begin position="308"/>
        <end position="361"/>
    </location>
</feature>
<dbReference type="PROSITE" id="PS51194">
    <property type="entry name" value="HELICASE_CTER"/>
    <property type="match status" value="1"/>
</dbReference>
<keyword evidence="6" id="KW-0347">Helicase</keyword>
<dbReference type="Gene3D" id="3.40.50.10810">
    <property type="entry name" value="Tandem AAA-ATPase domain"/>
    <property type="match status" value="1"/>
</dbReference>
<keyword evidence="5" id="KW-0378">Hydrolase</keyword>
<feature type="domain" description="Helicase ATP-binding" evidence="14">
    <location>
        <begin position="510"/>
        <end position="675"/>
    </location>
</feature>
<dbReference type="GO" id="GO:0000812">
    <property type="term" value="C:Swr1 complex"/>
    <property type="evidence" value="ECO:0007669"/>
    <property type="project" value="TreeGrafter"/>
</dbReference>
<dbReference type="Ensembl" id="ENSDLAT00005061297.2">
    <property type="protein sequence ID" value="ENSDLAP00005057810.2"/>
    <property type="gene ID" value="ENSDLAG00005024456.2"/>
</dbReference>
<evidence type="ECO:0000256" key="3">
    <source>
        <dbReference type="ARBA" id="ARBA00022553"/>
    </source>
</evidence>
<feature type="compositionally biased region" description="Basic and acidic residues" evidence="13">
    <location>
        <begin position="339"/>
        <end position="361"/>
    </location>
</feature>
<feature type="domain" description="HSA" evidence="16">
    <location>
        <begin position="83"/>
        <end position="155"/>
    </location>
</feature>
<evidence type="ECO:0000313" key="17">
    <source>
        <dbReference type="Ensembl" id="ENSDLAP00005057810.2"/>
    </source>
</evidence>
<dbReference type="InterPro" id="IPR014001">
    <property type="entry name" value="Helicase_ATP-bd"/>
</dbReference>
<name>A0A8C4IH27_DICLA</name>
<feature type="compositionally biased region" description="Basic and acidic residues" evidence="13">
    <location>
        <begin position="1858"/>
        <end position="1869"/>
    </location>
</feature>
<evidence type="ECO:0000256" key="8">
    <source>
        <dbReference type="ARBA" id="ARBA00022853"/>
    </source>
</evidence>
<dbReference type="InterPro" id="IPR049730">
    <property type="entry name" value="SNF2/RAD54-like_C"/>
</dbReference>
<evidence type="ECO:0008006" key="19">
    <source>
        <dbReference type="Google" id="ProtNLM"/>
    </source>
</evidence>
<dbReference type="InterPro" id="IPR050520">
    <property type="entry name" value="INO80/SWR1_helicase"/>
</dbReference>
<dbReference type="FunFam" id="3.40.50.10810:FF:000005">
    <property type="entry name" value="Photoperiod-independent early flowering 1"/>
    <property type="match status" value="1"/>
</dbReference>
<feature type="compositionally biased region" description="Acidic residues" evidence="13">
    <location>
        <begin position="417"/>
        <end position="439"/>
    </location>
</feature>
<evidence type="ECO:0000256" key="12">
    <source>
        <dbReference type="ARBA" id="ARBA00023242"/>
    </source>
</evidence>
<evidence type="ECO:0000256" key="7">
    <source>
        <dbReference type="ARBA" id="ARBA00022840"/>
    </source>
</evidence>
<evidence type="ECO:0000256" key="10">
    <source>
        <dbReference type="ARBA" id="ARBA00023125"/>
    </source>
</evidence>
<evidence type="ECO:0000313" key="18">
    <source>
        <dbReference type="Proteomes" id="UP000694389"/>
    </source>
</evidence>
<dbReference type="Pfam" id="PF07529">
    <property type="entry name" value="HSA"/>
    <property type="match status" value="1"/>
</dbReference>
<dbReference type="Pfam" id="PF00176">
    <property type="entry name" value="SNF2-rel_dom"/>
    <property type="match status" value="1"/>
</dbReference>
<dbReference type="PANTHER" id="PTHR45685">
    <property type="entry name" value="HELICASE SRCAP-RELATED"/>
    <property type="match status" value="1"/>
</dbReference>
<feature type="compositionally biased region" description="Polar residues" evidence="13">
    <location>
        <begin position="2000"/>
        <end position="2013"/>
    </location>
</feature>
<feature type="compositionally biased region" description="Polar residues" evidence="13">
    <location>
        <begin position="1121"/>
        <end position="1130"/>
    </location>
</feature>
<feature type="compositionally biased region" description="Acidic residues" evidence="13">
    <location>
        <begin position="308"/>
        <end position="338"/>
    </location>
</feature>
<dbReference type="PROSITE" id="PS51192">
    <property type="entry name" value="HELICASE_ATP_BIND_1"/>
    <property type="match status" value="1"/>
</dbReference>
<reference evidence="17" key="2">
    <citation type="submission" date="2025-09" db="UniProtKB">
        <authorList>
            <consortium name="Ensembl"/>
        </authorList>
    </citation>
    <scope>IDENTIFICATION</scope>
</reference>
<evidence type="ECO:0000256" key="1">
    <source>
        <dbReference type="ARBA" id="ARBA00004123"/>
    </source>
</evidence>
<feature type="compositionally biased region" description="Low complexity" evidence="13">
    <location>
        <begin position="1109"/>
        <end position="1120"/>
    </location>
</feature>
<keyword evidence="9" id="KW-0805">Transcription regulation</keyword>
<protein>
    <recommendedName>
        <fullName evidence="19">Snf2-related CREBBP activator protein</fullName>
    </recommendedName>
</protein>
<keyword evidence="3" id="KW-0597">Phosphoprotein</keyword>
<feature type="domain" description="Helicase C-terminal" evidence="15">
    <location>
        <begin position="1393"/>
        <end position="1543"/>
    </location>
</feature>
<keyword evidence="4" id="KW-0547">Nucleotide-binding</keyword>
<dbReference type="SMART" id="SM00384">
    <property type="entry name" value="AT_hook"/>
    <property type="match status" value="2"/>
</dbReference>
<feature type="compositionally biased region" description="Basic and acidic residues" evidence="13">
    <location>
        <begin position="1830"/>
        <end position="1842"/>
    </location>
</feature>
<feature type="compositionally biased region" description="Polar residues" evidence="13">
    <location>
        <begin position="2068"/>
        <end position="2089"/>
    </location>
</feature>
<dbReference type="PRINTS" id="PR00929">
    <property type="entry name" value="ATHOOK"/>
</dbReference>
<dbReference type="GO" id="GO:0010468">
    <property type="term" value="P:regulation of gene expression"/>
    <property type="evidence" value="ECO:0007669"/>
    <property type="project" value="UniProtKB-ARBA"/>
</dbReference>
<dbReference type="Gene3D" id="3.40.50.300">
    <property type="entry name" value="P-loop containing nucleotide triphosphate hydrolases"/>
    <property type="match status" value="1"/>
</dbReference>
<feature type="compositionally biased region" description="Low complexity" evidence="13">
    <location>
        <begin position="383"/>
        <end position="394"/>
    </location>
</feature>
<evidence type="ECO:0000259" key="16">
    <source>
        <dbReference type="PROSITE" id="PS51204"/>
    </source>
</evidence>